<evidence type="ECO:0000313" key="1">
    <source>
        <dbReference type="EMBL" id="TWR88659.1"/>
    </source>
</evidence>
<proteinExistence type="predicted"/>
<name>A0ABY3GJ03_9PSED</name>
<accession>A0ABY3GJ03</accession>
<comment type="caution">
    <text evidence="1">The sequence shown here is derived from an EMBL/GenBank/DDBJ whole genome shotgun (WGS) entry which is preliminary data.</text>
</comment>
<protein>
    <submittedName>
        <fullName evidence="1">RHS repeat-associated core domain-containing protein</fullName>
    </submittedName>
</protein>
<dbReference type="Gene3D" id="2.180.10.10">
    <property type="entry name" value="RHS repeat-associated core"/>
    <property type="match status" value="1"/>
</dbReference>
<reference evidence="1 2" key="1">
    <citation type="submission" date="2019-06" db="EMBL/GenBank/DDBJ databases">
        <title>Pseudomonas bimorpha sp. nov. isolated from bovine raw milk and skim milk concentrate.</title>
        <authorList>
            <person name="Hofmann K."/>
            <person name="Huptas C."/>
            <person name="Doll E."/>
            <person name="Scherer S."/>
            <person name="Wenning M."/>
        </authorList>
    </citation>
    <scope>NUCLEOTIDE SEQUENCE [LARGE SCALE GENOMIC DNA]</scope>
    <source>
        <strain evidence="1 2">DSM 108989</strain>
    </source>
</reference>
<dbReference type="InterPro" id="IPR022385">
    <property type="entry name" value="Rhs_assc_core"/>
</dbReference>
<dbReference type="SUPFAM" id="SSF56399">
    <property type="entry name" value="ADP-ribosylation"/>
    <property type="match status" value="1"/>
</dbReference>
<keyword evidence="2" id="KW-1185">Reference proteome</keyword>
<sequence>MSPLSQKTVRRFFYDPLDRFVSTNATLLFYNQTRLATEVEGERTNRLFEYDAQPLALQQNGTTCTLLATDMQTSVLQSVRTDCSQQALAYTPYGHQKDLKTLPGMCGFNGERPDPLTGHYLLGQGYRAFNPVLMRFNSPDNLSPFAEGGINAYAYCGGDPLNRVDPTGHFFSKINRLIDIGIIKAKAALTGGHVKKVHKLTRLSEGIIAFEDTYKNMPRMNFAGHSQRSEGSVRLIFDESQSIDARSLVNLAANKGIDVKNYNYLRIIMCHSAKGDSRSFGATLHTITGRPVKSYMGTVSTNYPELLVPKLKIGETSTKSSIIHTRKNKNLWRYLPKGLKKNYQPVTFGTAIRTA</sequence>
<dbReference type="EMBL" id="VFIO01000005">
    <property type="protein sequence ID" value="TWR88659.1"/>
    <property type="molecule type" value="Genomic_DNA"/>
</dbReference>
<evidence type="ECO:0000313" key="2">
    <source>
        <dbReference type="Proteomes" id="UP000318428"/>
    </source>
</evidence>
<dbReference type="Proteomes" id="UP000318428">
    <property type="component" value="Unassembled WGS sequence"/>
</dbReference>
<dbReference type="RefSeq" id="WP_146385942.1">
    <property type="nucleotide sequence ID" value="NZ_VFIO01000005.1"/>
</dbReference>
<dbReference type="NCBIfam" id="TIGR03696">
    <property type="entry name" value="Rhs_assc_core"/>
    <property type="match status" value="1"/>
</dbReference>
<organism evidence="1 2">
    <name type="scientific">Pseudomonas saxonica</name>
    <dbReference type="NCBI Taxonomy" id="2600598"/>
    <lineage>
        <taxon>Bacteria</taxon>
        <taxon>Pseudomonadati</taxon>
        <taxon>Pseudomonadota</taxon>
        <taxon>Gammaproteobacteria</taxon>
        <taxon>Pseudomonadales</taxon>
        <taxon>Pseudomonadaceae</taxon>
        <taxon>Pseudomonas</taxon>
    </lineage>
</organism>
<gene>
    <name evidence="1" type="ORF">FJD38_14720</name>
</gene>